<dbReference type="AlphaFoldDB" id="A0A974H578"/>
<reference evidence="3" key="1">
    <citation type="journal article" date="2016" name="Nature">
        <title>Genome evolution in the allotetraploid frog Xenopus laevis.</title>
        <authorList>
            <person name="Session A.M."/>
            <person name="Uno Y."/>
            <person name="Kwon T."/>
            <person name="Chapman J.A."/>
            <person name="Toyoda A."/>
            <person name="Takahashi S."/>
            <person name="Fukui A."/>
            <person name="Hikosaka A."/>
            <person name="Suzuki A."/>
            <person name="Kondo M."/>
            <person name="van Heeringen S.J."/>
            <person name="Quigley I."/>
            <person name="Heinz S."/>
            <person name="Ogino H."/>
            <person name="Ochi H."/>
            <person name="Hellsten U."/>
            <person name="Lyons J.B."/>
            <person name="Simakov O."/>
            <person name="Putnam N."/>
            <person name="Stites J."/>
            <person name="Kuroki Y."/>
            <person name="Tanaka T."/>
            <person name="Michiue T."/>
            <person name="Watanabe M."/>
            <person name="Bogdanovic O."/>
            <person name="Lister R."/>
            <person name="Georgiou G."/>
            <person name="Paranjpe S.S."/>
            <person name="van Kruijsbergen I."/>
            <person name="Shu S."/>
            <person name="Carlson J."/>
            <person name="Kinoshita T."/>
            <person name="Ohta Y."/>
            <person name="Mawaribuchi S."/>
            <person name="Jenkins J."/>
            <person name="Grimwood J."/>
            <person name="Schmutz J."/>
            <person name="Mitros T."/>
            <person name="Mozaffari S.V."/>
            <person name="Suzuki Y."/>
            <person name="Haramoto Y."/>
            <person name="Yamamoto T.S."/>
            <person name="Takagi C."/>
            <person name="Heald R."/>
            <person name="Miller K."/>
            <person name="Haudenschild C."/>
            <person name="Kitzman J."/>
            <person name="Nakayama T."/>
            <person name="Izutsu Y."/>
            <person name="Robert J."/>
            <person name="Fortriede J."/>
            <person name="Burns K."/>
            <person name="Lotay V."/>
            <person name="Karimi K."/>
            <person name="Yasuoka Y."/>
            <person name="Dichmann D.S."/>
            <person name="Flajnik M.F."/>
            <person name="Houston D.W."/>
            <person name="Shendure J."/>
            <person name="DuPasquier L."/>
            <person name="Vize P.D."/>
            <person name="Zorn A.M."/>
            <person name="Ito M."/>
            <person name="Marcotte E.M."/>
            <person name="Wallingford J.B."/>
            <person name="Ito Y."/>
            <person name="Asashima M."/>
            <person name="Ueno N."/>
            <person name="Matsuda Y."/>
            <person name="Veenstra G.J."/>
            <person name="Fujiyama A."/>
            <person name="Harland R.M."/>
            <person name="Taira M."/>
            <person name="Rokhsar D.S."/>
        </authorList>
    </citation>
    <scope>NUCLEOTIDE SEQUENCE [LARGE SCALE GENOMIC DNA]</scope>
    <source>
        <strain evidence="3">J</strain>
    </source>
</reference>
<protein>
    <submittedName>
        <fullName evidence="2">Uncharacterized protein</fullName>
    </submittedName>
</protein>
<name>A0A974H578_XENLA</name>
<evidence type="ECO:0000256" key="1">
    <source>
        <dbReference type="SAM" id="Phobius"/>
    </source>
</evidence>
<keyword evidence="1" id="KW-0812">Transmembrane</keyword>
<keyword evidence="1" id="KW-1133">Transmembrane helix</keyword>
<keyword evidence="1" id="KW-0472">Membrane</keyword>
<proteinExistence type="predicted"/>
<feature type="transmembrane region" description="Helical" evidence="1">
    <location>
        <begin position="82"/>
        <end position="105"/>
    </location>
</feature>
<sequence length="107" mass="12174">MERKTCFCFFCSSVITLGPAAPNDLDFKVRTAHSVWGKLYIQYMTMSVSLFCNKLDITCSFIPFCINHVKVNNTCYMAVWPHFPICLLVVSSFVYISAIVTGIPFRI</sequence>
<organism evidence="2 3">
    <name type="scientific">Xenopus laevis</name>
    <name type="common">African clawed frog</name>
    <dbReference type="NCBI Taxonomy" id="8355"/>
    <lineage>
        <taxon>Eukaryota</taxon>
        <taxon>Metazoa</taxon>
        <taxon>Chordata</taxon>
        <taxon>Craniata</taxon>
        <taxon>Vertebrata</taxon>
        <taxon>Euteleostomi</taxon>
        <taxon>Amphibia</taxon>
        <taxon>Batrachia</taxon>
        <taxon>Anura</taxon>
        <taxon>Pipoidea</taxon>
        <taxon>Pipidae</taxon>
        <taxon>Xenopodinae</taxon>
        <taxon>Xenopus</taxon>
        <taxon>Xenopus</taxon>
    </lineage>
</organism>
<evidence type="ECO:0000313" key="2">
    <source>
        <dbReference type="EMBL" id="OCT64940.1"/>
    </source>
</evidence>
<evidence type="ECO:0000313" key="3">
    <source>
        <dbReference type="Proteomes" id="UP000694892"/>
    </source>
</evidence>
<dbReference type="Proteomes" id="UP000694892">
    <property type="component" value="Chromosome 8S"/>
</dbReference>
<dbReference type="EMBL" id="CM004481">
    <property type="protein sequence ID" value="OCT64940.1"/>
    <property type="molecule type" value="Genomic_DNA"/>
</dbReference>
<gene>
    <name evidence="2" type="ORF">XELAEV_18041179mg</name>
</gene>
<accession>A0A974H578</accession>